<keyword evidence="4" id="KW-1185">Reference proteome</keyword>
<name>A0A5N5IEH9_9ROSA</name>
<organism evidence="3 4">
    <name type="scientific">Pyrus ussuriensis x Pyrus communis</name>
    <dbReference type="NCBI Taxonomy" id="2448454"/>
    <lineage>
        <taxon>Eukaryota</taxon>
        <taxon>Viridiplantae</taxon>
        <taxon>Streptophyta</taxon>
        <taxon>Embryophyta</taxon>
        <taxon>Tracheophyta</taxon>
        <taxon>Spermatophyta</taxon>
        <taxon>Magnoliopsida</taxon>
        <taxon>eudicotyledons</taxon>
        <taxon>Gunneridae</taxon>
        <taxon>Pentapetalae</taxon>
        <taxon>rosids</taxon>
        <taxon>fabids</taxon>
        <taxon>Rosales</taxon>
        <taxon>Rosaceae</taxon>
        <taxon>Amygdaloideae</taxon>
        <taxon>Maleae</taxon>
        <taxon>Pyrus</taxon>
    </lineage>
</organism>
<proteinExistence type="predicted"/>
<evidence type="ECO:0000313" key="3">
    <source>
        <dbReference type="EMBL" id="KAB2637667.1"/>
    </source>
</evidence>
<evidence type="ECO:0000313" key="2">
    <source>
        <dbReference type="EMBL" id="KAB2604492.1"/>
    </source>
</evidence>
<accession>A0A5N5IEH9</accession>
<evidence type="ECO:0000256" key="1">
    <source>
        <dbReference type="SAM" id="MobiDB-lite"/>
    </source>
</evidence>
<reference evidence="3 4" key="1">
    <citation type="submission" date="2019-09" db="EMBL/GenBank/DDBJ databases">
        <authorList>
            <person name="Ou C."/>
        </authorList>
    </citation>
    <scope>NUCLEOTIDE SEQUENCE [LARGE SCALE GENOMIC DNA]</scope>
    <source>
        <strain evidence="3">S2</strain>
        <tissue evidence="3">Leaf</tissue>
    </source>
</reference>
<dbReference type="Proteomes" id="UP000327157">
    <property type="component" value="Unassembled WGS sequence"/>
</dbReference>
<feature type="region of interest" description="Disordered" evidence="1">
    <location>
        <begin position="1"/>
        <end position="23"/>
    </location>
</feature>
<dbReference type="AlphaFoldDB" id="A0A5N5IEH9"/>
<reference evidence="3 4" key="2">
    <citation type="submission" date="2019-11" db="EMBL/GenBank/DDBJ databases">
        <title>A de novo genome assembly of a pear dwarfing rootstock.</title>
        <authorList>
            <person name="Wang F."/>
            <person name="Wang J."/>
            <person name="Li S."/>
            <person name="Zhang Y."/>
            <person name="Fang M."/>
            <person name="Ma L."/>
            <person name="Zhao Y."/>
            <person name="Jiang S."/>
        </authorList>
    </citation>
    <scope>NUCLEOTIDE SEQUENCE [LARGE SCALE GENOMIC DNA]</scope>
    <source>
        <strain evidence="3">S2</strain>
        <tissue evidence="3">Leaf</tissue>
    </source>
</reference>
<evidence type="ECO:0000313" key="4">
    <source>
        <dbReference type="Proteomes" id="UP000327157"/>
    </source>
</evidence>
<feature type="region of interest" description="Disordered" evidence="1">
    <location>
        <begin position="42"/>
        <end position="80"/>
    </location>
</feature>
<dbReference type="EMBL" id="SMOL01000615">
    <property type="protein sequence ID" value="KAB2604492.1"/>
    <property type="molecule type" value="Genomic_DNA"/>
</dbReference>
<comment type="caution">
    <text evidence="3">The sequence shown here is derived from an EMBL/GenBank/DDBJ whole genome shotgun (WGS) entry which is preliminary data.</text>
</comment>
<sequence>MKKAAAKGSKTEQKGYSASNGNEKSKLDTLVKAIAGVFVTSQPEQAKPCKSSKRREKRAQQDAAREQRIQEEQSNLSSPTTYKHMQRLLFPCYGIYTLKIISYK</sequence>
<dbReference type="OrthoDB" id="415023at2759"/>
<feature type="compositionally biased region" description="Basic and acidic residues" evidence="1">
    <location>
        <begin position="58"/>
        <end position="71"/>
    </location>
</feature>
<protein>
    <submittedName>
        <fullName evidence="3">OTU domain-containing protein 6B</fullName>
    </submittedName>
</protein>
<gene>
    <name evidence="3" type="ORF">D8674_039243</name>
    <name evidence="2" type="ORF">D8674_039253</name>
</gene>
<dbReference type="EMBL" id="SMOL01000003">
    <property type="protein sequence ID" value="KAB2637667.1"/>
    <property type="molecule type" value="Genomic_DNA"/>
</dbReference>